<name>A0A841GIK1_9GAMM</name>
<feature type="transmembrane region" description="Helical" evidence="6">
    <location>
        <begin position="280"/>
        <end position="302"/>
    </location>
</feature>
<evidence type="ECO:0000256" key="1">
    <source>
        <dbReference type="ARBA" id="ARBA00004651"/>
    </source>
</evidence>
<evidence type="ECO:0000256" key="2">
    <source>
        <dbReference type="ARBA" id="ARBA00022475"/>
    </source>
</evidence>
<dbReference type="InterPro" id="IPR020846">
    <property type="entry name" value="MFS_dom"/>
</dbReference>
<feature type="domain" description="Major facilitator superfamily (MFS) profile" evidence="7">
    <location>
        <begin position="20"/>
        <end position="394"/>
    </location>
</feature>
<evidence type="ECO:0000256" key="4">
    <source>
        <dbReference type="ARBA" id="ARBA00022989"/>
    </source>
</evidence>
<dbReference type="PANTHER" id="PTHR43124:SF5">
    <property type="entry name" value="PURINE RIBONUCLEOSIDE EFFLUX PUMP NEPI"/>
    <property type="match status" value="1"/>
</dbReference>
<evidence type="ECO:0000313" key="9">
    <source>
        <dbReference type="Proteomes" id="UP000585721"/>
    </source>
</evidence>
<dbReference type="Gene3D" id="1.20.1250.20">
    <property type="entry name" value="MFS general substrate transporter like domains"/>
    <property type="match status" value="1"/>
</dbReference>
<dbReference type="InterPro" id="IPR050189">
    <property type="entry name" value="MFS_Efflux_Transporters"/>
</dbReference>
<feature type="transmembrane region" description="Helical" evidence="6">
    <location>
        <begin position="115"/>
        <end position="133"/>
    </location>
</feature>
<dbReference type="PANTHER" id="PTHR43124">
    <property type="entry name" value="PURINE EFFLUX PUMP PBUE"/>
    <property type="match status" value="1"/>
</dbReference>
<dbReference type="AlphaFoldDB" id="A0A841GIK1"/>
<dbReference type="Proteomes" id="UP000585721">
    <property type="component" value="Unassembled WGS sequence"/>
</dbReference>
<keyword evidence="3 6" id="KW-0812">Transmembrane</keyword>
<feature type="transmembrane region" description="Helical" evidence="6">
    <location>
        <begin position="59"/>
        <end position="76"/>
    </location>
</feature>
<dbReference type="CDD" id="cd17324">
    <property type="entry name" value="MFS_NepI_like"/>
    <property type="match status" value="1"/>
</dbReference>
<organism evidence="8 9">
    <name type="scientific">Tolumonas osonensis</name>
    <dbReference type="NCBI Taxonomy" id="675874"/>
    <lineage>
        <taxon>Bacteria</taxon>
        <taxon>Pseudomonadati</taxon>
        <taxon>Pseudomonadota</taxon>
        <taxon>Gammaproteobacteria</taxon>
        <taxon>Aeromonadales</taxon>
        <taxon>Aeromonadaceae</taxon>
        <taxon>Tolumonas</taxon>
    </lineage>
</organism>
<evidence type="ECO:0000259" key="7">
    <source>
        <dbReference type="PROSITE" id="PS50850"/>
    </source>
</evidence>
<feature type="transmembrane region" description="Helical" evidence="6">
    <location>
        <begin position="88"/>
        <end position="109"/>
    </location>
</feature>
<accession>A0A841GIK1</accession>
<keyword evidence="5 6" id="KW-0472">Membrane</keyword>
<reference evidence="8 9" key="1">
    <citation type="submission" date="2020-08" db="EMBL/GenBank/DDBJ databases">
        <title>Genomic Encyclopedia of Type Strains, Phase IV (KMG-IV): sequencing the most valuable type-strain genomes for metagenomic binning, comparative biology and taxonomic classification.</title>
        <authorList>
            <person name="Goeker M."/>
        </authorList>
    </citation>
    <scope>NUCLEOTIDE SEQUENCE [LARGE SCALE GENOMIC DNA]</scope>
    <source>
        <strain evidence="8 9">DSM 22975</strain>
    </source>
</reference>
<dbReference type="InterPro" id="IPR011701">
    <property type="entry name" value="MFS"/>
</dbReference>
<keyword evidence="2" id="KW-1003">Cell membrane</keyword>
<feature type="transmembrane region" description="Helical" evidence="6">
    <location>
        <begin position="367"/>
        <end position="390"/>
    </location>
</feature>
<feature type="transmembrane region" description="Helical" evidence="6">
    <location>
        <begin position="170"/>
        <end position="191"/>
    </location>
</feature>
<gene>
    <name evidence="8" type="ORF">HNR75_000572</name>
</gene>
<dbReference type="RefSeq" id="WP_188025510.1">
    <property type="nucleotide sequence ID" value="NZ_JACHGR010000002.1"/>
</dbReference>
<evidence type="ECO:0000313" key="8">
    <source>
        <dbReference type="EMBL" id="MBB6054700.1"/>
    </source>
</evidence>
<keyword evidence="9" id="KW-1185">Reference proteome</keyword>
<feature type="transmembrane region" description="Helical" evidence="6">
    <location>
        <begin position="343"/>
        <end position="361"/>
    </location>
</feature>
<dbReference type="PROSITE" id="PS50850">
    <property type="entry name" value="MFS"/>
    <property type="match status" value="1"/>
</dbReference>
<feature type="transmembrane region" description="Helical" evidence="6">
    <location>
        <begin position="253"/>
        <end position="273"/>
    </location>
</feature>
<dbReference type="InterPro" id="IPR036259">
    <property type="entry name" value="MFS_trans_sf"/>
</dbReference>
<dbReference type="GO" id="GO:0005886">
    <property type="term" value="C:plasma membrane"/>
    <property type="evidence" value="ECO:0007669"/>
    <property type="project" value="UniProtKB-SubCell"/>
</dbReference>
<feature type="transmembrane region" description="Helical" evidence="6">
    <location>
        <begin position="308"/>
        <end position="331"/>
    </location>
</feature>
<protein>
    <submittedName>
        <fullName evidence="8">Putative MFS family arabinose efflux permease</fullName>
    </submittedName>
</protein>
<feature type="transmembrane region" description="Helical" evidence="6">
    <location>
        <begin position="20"/>
        <end position="39"/>
    </location>
</feature>
<comment type="caution">
    <text evidence="8">The sequence shown here is derived from an EMBL/GenBank/DDBJ whole genome shotgun (WGS) entry which is preliminary data.</text>
</comment>
<dbReference type="GO" id="GO:0022857">
    <property type="term" value="F:transmembrane transporter activity"/>
    <property type="evidence" value="ECO:0007669"/>
    <property type="project" value="InterPro"/>
</dbReference>
<proteinExistence type="predicted"/>
<evidence type="ECO:0000256" key="5">
    <source>
        <dbReference type="ARBA" id="ARBA00023136"/>
    </source>
</evidence>
<dbReference type="EMBL" id="JACHGR010000002">
    <property type="protein sequence ID" value="MBB6054700.1"/>
    <property type="molecule type" value="Genomic_DNA"/>
</dbReference>
<dbReference type="SUPFAM" id="SSF103473">
    <property type="entry name" value="MFS general substrate transporter"/>
    <property type="match status" value="1"/>
</dbReference>
<evidence type="ECO:0000256" key="3">
    <source>
        <dbReference type="ARBA" id="ARBA00022692"/>
    </source>
</evidence>
<sequence>MQLETTSDLKFEEATTSWSAFYAMSLCVFVLIASEFLPVSLLSPLARDLMITEGQAGQSIAVSGIFAVITSLYIAVITQRINRRTVMLGLTLLMILSGVVVSFASNYIVLMVGRALLGIVIGGFWSLSTATLMNLLPAHDLPKGLAILNGGNALAATIAAPLGSFMTTYIGWRGAFFSVVILGVISFIWQLKSFPSMTSNNNKNISVNVFRLFGNGTFTVGMGAVFCLFMGQFALFTYLRPFLESVTVLDDTWLSLTLFILGITGFVGTVVVGKLLKRTLYPVLILWPCLMALLALGMIVSGHEKAETIALIGLWGFIGTSACIGWSVWLAKVMPDDTEQGGGLMVAVIQFAITLGASLGGRLYDHGGYQSCFTLSALVLIGGGALSFIVSRMRNL</sequence>
<keyword evidence="4 6" id="KW-1133">Transmembrane helix</keyword>
<evidence type="ECO:0000256" key="6">
    <source>
        <dbReference type="SAM" id="Phobius"/>
    </source>
</evidence>
<dbReference type="Pfam" id="PF07690">
    <property type="entry name" value="MFS_1"/>
    <property type="match status" value="1"/>
</dbReference>
<comment type="subcellular location">
    <subcellularLocation>
        <location evidence="1">Cell membrane</location>
        <topology evidence="1">Multi-pass membrane protein</topology>
    </subcellularLocation>
</comment>
<feature type="transmembrane region" description="Helical" evidence="6">
    <location>
        <begin position="212"/>
        <end position="233"/>
    </location>
</feature>